<proteinExistence type="inferred from homology"/>
<dbReference type="NCBIfam" id="NF000582">
    <property type="entry name" value="PRK00006.1"/>
    <property type="match status" value="1"/>
</dbReference>
<dbReference type="CDD" id="cd01288">
    <property type="entry name" value="FabZ"/>
    <property type="match status" value="1"/>
</dbReference>
<dbReference type="RefSeq" id="WP_012797295.1">
    <property type="nucleotide sequence ID" value="NC_013165.1"/>
</dbReference>
<evidence type="ECO:0000256" key="2">
    <source>
        <dbReference type="ARBA" id="ARBA00023239"/>
    </source>
</evidence>
<dbReference type="HOGENOM" id="CLU_078912_3_3_11"/>
<dbReference type="AlphaFoldDB" id="C7N0V6"/>
<reference evidence="3 4" key="1">
    <citation type="journal article" date="2009" name="Stand. Genomic Sci.">
        <title>Complete genome sequence of Slackia heliotrinireducens type strain (RHS 1).</title>
        <authorList>
            <person name="Pukall R."/>
            <person name="Lapidus A."/>
            <person name="Nolan M."/>
            <person name="Copeland A."/>
            <person name="Glavina Del Rio T."/>
            <person name="Lucas S."/>
            <person name="Chen F."/>
            <person name="Tice H."/>
            <person name="Cheng J.F."/>
            <person name="Chertkov O."/>
            <person name="Bruce D."/>
            <person name="Goodwin L."/>
            <person name="Kuske C."/>
            <person name="Brettin T."/>
            <person name="Detter J.C."/>
            <person name="Han C."/>
            <person name="Pitluck S."/>
            <person name="Pati A."/>
            <person name="Mavrommatis K."/>
            <person name="Ivanova N."/>
            <person name="Ovchinnikova G."/>
            <person name="Chen A."/>
            <person name="Palaniappan K."/>
            <person name="Schneider S."/>
            <person name="Rohde M."/>
            <person name="Chain P."/>
            <person name="D'haeseleer P."/>
            <person name="Goker M."/>
            <person name="Bristow J."/>
            <person name="Eisen J.A."/>
            <person name="Markowitz V."/>
            <person name="Kyrpides N.C."/>
            <person name="Klenk H.P."/>
            <person name="Hugenholtz P."/>
        </authorList>
    </citation>
    <scope>NUCLEOTIDE SEQUENCE [LARGE SCALE GENOMIC DNA]</scope>
    <source>
        <strain evidence="4">ATCC 29202 / DSM 20476 / NCTC 11029 / RHS 1</strain>
    </source>
</reference>
<keyword evidence="4" id="KW-1185">Reference proteome</keyword>
<dbReference type="Gene3D" id="3.10.129.10">
    <property type="entry name" value="Hotdog Thioesterase"/>
    <property type="match status" value="1"/>
</dbReference>
<evidence type="ECO:0000313" key="3">
    <source>
        <dbReference type="EMBL" id="ACV21184.1"/>
    </source>
</evidence>
<dbReference type="Pfam" id="PF07977">
    <property type="entry name" value="FabA"/>
    <property type="match status" value="1"/>
</dbReference>
<organism evidence="3 4">
    <name type="scientific">Slackia heliotrinireducens (strain ATCC 29202 / DSM 20476 / NCTC 11029 / RHS 1)</name>
    <name type="common">Peptococcus heliotrinreducens</name>
    <dbReference type="NCBI Taxonomy" id="471855"/>
    <lineage>
        <taxon>Bacteria</taxon>
        <taxon>Bacillati</taxon>
        <taxon>Actinomycetota</taxon>
        <taxon>Coriobacteriia</taxon>
        <taxon>Eggerthellales</taxon>
        <taxon>Eggerthellaceae</taxon>
        <taxon>Slackia</taxon>
    </lineage>
</organism>
<dbReference type="eggNOG" id="COG0764">
    <property type="taxonomic scope" value="Bacteria"/>
</dbReference>
<dbReference type="KEGG" id="shi:Shel_01100"/>
<dbReference type="Proteomes" id="UP000002026">
    <property type="component" value="Chromosome"/>
</dbReference>
<comment type="similarity">
    <text evidence="1">Belongs to the thioester dehydratase family. FabZ subfamily.</text>
</comment>
<evidence type="ECO:0000313" key="4">
    <source>
        <dbReference type="Proteomes" id="UP000002026"/>
    </source>
</evidence>
<accession>C7N0V6</accession>
<name>C7N0V6_SLAHD</name>
<dbReference type="SUPFAM" id="SSF54637">
    <property type="entry name" value="Thioesterase/thiol ester dehydrase-isomerase"/>
    <property type="match status" value="1"/>
</dbReference>
<dbReference type="STRING" id="471855.Shel_01100"/>
<evidence type="ECO:0000256" key="1">
    <source>
        <dbReference type="ARBA" id="ARBA00009174"/>
    </source>
</evidence>
<protein>
    <submittedName>
        <fullName evidence="3">3-hydroxymyristoyl/3-hydroxydecanoyl-(Acyl carrier protein) dehydratase</fullName>
    </submittedName>
</protein>
<keyword evidence="2" id="KW-0456">Lyase</keyword>
<dbReference type="EMBL" id="CP001684">
    <property type="protein sequence ID" value="ACV21184.1"/>
    <property type="molecule type" value="Genomic_DNA"/>
</dbReference>
<dbReference type="PANTHER" id="PTHR30272:SF1">
    <property type="entry name" value="3-HYDROXYACYL-[ACYL-CARRIER-PROTEIN] DEHYDRATASE"/>
    <property type="match status" value="1"/>
</dbReference>
<sequence>MDREEIQRILPHRPPMLLLDDVSERDGVALGHYHVRGDEFFLQGHFPGNPMVPGVILCEIMAQSACALLEDRMSEGALFVYAGIDKAKFKKSVLPGDTVEVTCSLKRVIHPFFIVDAEASVDGNLCASATLTLALTEV</sequence>
<dbReference type="InterPro" id="IPR029069">
    <property type="entry name" value="HotDog_dom_sf"/>
</dbReference>
<dbReference type="InterPro" id="IPR013114">
    <property type="entry name" value="FabA_FabZ"/>
</dbReference>
<gene>
    <name evidence="3" type="ordered locus">Shel_01100</name>
</gene>
<dbReference type="GO" id="GO:0016829">
    <property type="term" value="F:lyase activity"/>
    <property type="evidence" value="ECO:0007669"/>
    <property type="project" value="UniProtKB-KW"/>
</dbReference>
<dbReference type="PANTHER" id="PTHR30272">
    <property type="entry name" value="3-HYDROXYACYL-[ACYL-CARRIER-PROTEIN] DEHYDRATASE"/>
    <property type="match status" value="1"/>
</dbReference>